<dbReference type="Pfam" id="PF05729">
    <property type="entry name" value="NACHT"/>
    <property type="match status" value="1"/>
</dbReference>
<evidence type="ECO:0000259" key="1">
    <source>
        <dbReference type="PROSITE" id="PS50837"/>
    </source>
</evidence>
<proteinExistence type="predicted"/>
<dbReference type="AlphaFoldDB" id="A0A4R3Q3K2"/>
<evidence type="ECO:0000313" key="2">
    <source>
        <dbReference type="EMBL" id="TCU13752.1"/>
    </source>
</evidence>
<dbReference type="InterPro" id="IPR027417">
    <property type="entry name" value="P-loop_NTPase"/>
</dbReference>
<dbReference type="SUPFAM" id="SSF52540">
    <property type="entry name" value="P-loop containing nucleoside triphosphate hydrolases"/>
    <property type="match status" value="1"/>
</dbReference>
<accession>A0A4R3Q3K2</accession>
<protein>
    <submittedName>
        <fullName evidence="2">NACHT domain-containing protein</fullName>
    </submittedName>
</protein>
<reference evidence="2 3" key="1">
    <citation type="submission" date="2019-03" db="EMBL/GenBank/DDBJ databases">
        <title>Genomic Encyclopedia of Type Strains, Phase IV (KMG-V): Genome sequencing to study the core and pangenomes of soil and plant-associated prokaryotes.</title>
        <authorList>
            <person name="Whitman W."/>
        </authorList>
    </citation>
    <scope>NUCLEOTIDE SEQUENCE [LARGE SCALE GENOMIC DNA]</scope>
    <source>
        <strain evidence="2 3">Hc14</strain>
    </source>
</reference>
<dbReference type="InterPro" id="IPR007111">
    <property type="entry name" value="NACHT_NTPase"/>
</dbReference>
<comment type="caution">
    <text evidence="2">The sequence shown here is derived from an EMBL/GenBank/DDBJ whole genome shotgun (WGS) entry which is preliminary data.</text>
</comment>
<dbReference type="Gene3D" id="3.40.50.300">
    <property type="entry name" value="P-loop containing nucleotide triphosphate hydrolases"/>
    <property type="match status" value="1"/>
</dbReference>
<dbReference type="EMBL" id="SMBH01000011">
    <property type="protein sequence ID" value="TCU13752.1"/>
    <property type="molecule type" value="Genomic_DNA"/>
</dbReference>
<sequence>MIDIWTTKHTVFQSEADVETRFVMPLLQALGHDIANIVPKKPVLFREGRNSRPGRKPEADFVVYADKPHCRATALLVVETKHPKEPLDQGREQAESYAQNLRTPLYILTNGRDIEVWQLQIVGESELVHSDSVEKIASSRGLLEGLASPDALISLCSGLRFKNMDVIRRDLSEYEINETARCQRELRNTVPRFLNRSAQGDMAAEAVLDGDDKGAIVLGSSGYGKTTLGKAFLLEALEKRLEGSAAQLPFEVFLPDVPAGEGAFEAYLVNRVTPHVPSYTLASLRDEAKTNGVLIIADAFDRVSNSARQSIASELRNLVRDFPKSRLLVLSRPNCMPDIELPTYRLSGFDEKDLLSLLTAGQARSDRSIARFRIPDHLRQLCQVPLLANLVAKHSRSFQRFPTNVSTLYEEWLGEILRPFPALEKGRLRAFLEELAAETSAQPVQITRCWELAKGMDISAGLEQLADADAITIRGTSVELVHEGLADFFRVQRLLRLPFKELELALDAIDTSDASQLPGLLLSGATTPEASRVIWQSLAERNIHVALSSLKFTIGDGERRPVSSSPGVVQGLLSDVLSGIDALLGPHFSKQLADDVRMCLAGKPVSVLGIEGHVRTGYLNFSFFDAGENGSRVRVGDAESPFREWGVSLEGQGYDADAGRILGAQRVSGAIKELIDCRRLRGGPIWREETVFGRLRHLGRCHGFKFETPYDLEACKAGLLAVAHRRFGPRLRTRGQFVDVGALIEDINQLLSDRATVLHPWWVEPYDVDFTDPSERASLAATFDAFFRRRQQAYVEIVEREMPGLAGCLPEYASVPVRYNLKGSLSDIQGTTDLHLYYERWPVAELDDAGADLSFPERPQTDFSRSAMDAYVSKTELLLARTGRAGTNFHIVRGGMQVPQFNGRSYRSNDREDETAVVSSVMKMLGDDCQKVFGVIPEFR</sequence>
<gene>
    <name evidence="2" type="ORF">EV132_111185</name>
</gene>
<dbReference type="InterPro" id="IPR029464">
    <property type="entry name" value="HSDR_N"/>
</dbReference>
<dbReference type="Proteomes" id="UP000294576">
    <property type="component" value="Unassembled WGS sequence"/>
</dbReference>
<evidence type="ECO:0000313" key="3">
    <source>
        <dbReference type="Proteomes" id="UP000294576"/>
    </source>
</evidence>
<dbReference type="PROSITE" id="PS50837">
    <property type="entry name" value="NACHT"/>
    <property type="match status" value="1"/>
</dbReference>
<feature type="domain" description="NACHT" evidence="1">
    <location>
        <begin position="213"/>
        <end position="334"/>
    </location>
</feature>
<dbReference type="Pfam" id="PF13588">
    <property type="entry name" value="HSDR_N_2"/>
    <property type="match status" value="1"/>
</dbReference>
<organism evidence="2 3">
    <name type="scientific">Rhizobium sullae</name>
    <name type="common">Rhizobium hedysari</name>
    <dbReference type="NCBI Taxonomy" id="50338"/>
    <lineage>
        <taxon>Bacteria</taxon>
        <taxon>Pseudomonadati</taxon>
        <taxon>Pseudomonadota</taxon>
        <taxon>Alphaproteobacteria</taxon>
        <taxon>Hyphomicrobiales</taxon>
        <taxon>Rhizobiaceae</taxon>
        <taxon>Rhizobium/Agrobacterium group</taxon>
        <taxon>Rhizobium</taxon>
    </lineage>
</organism>
<name>A0A4R3Q3K2_RHISU</name>
<dbReference type="Gene3D" id="3.90.1570.30">
    <property type="match status" value="1"/>
</dbReference>